<accession>A0A1G4G5J8</accession>
<dbReference type="RefSeq" id="WP_071136411.1">
    <property type="nucleotide sequence ID" value="NZ_LT608328.1"/>
</dbReference>
<proteinExistence type="predicted"/>
<dbReference type="Proteomes" id="UP000178485">
    <property type="component" value="Chromosome i"/>
</dbReference>
<evidence type="ECO:0000256" key="1">
    <source>
        <dbReference type="SAM" id="SignalP"/>
    </source>
</evidence>
<dbReference type="PROSITE" id="PS51257">
    <property type="entry name" value="PROKAR_LIPOPROTEIN"/>
    <property type="match status" value="1"/>
</dbReference>
<dbReference type="STRING" id="1642646.ING2E5A_0988"/>
<sequence>MKKKINRYSLFLLLTLLLSCEQFQSVSDAEKMVPLRATIEVNLNVGDAPIPDQLQVKLVNFAERYELSTTMTPNQPVTVENIIPGIYTVTVSAAKSEDGFSYNYNGNVVNVGITKDMETITVEVGAAKSGALLFKEVYYCGSRTPSGGSYFRDQFYEIYNNSDLEQNVRGLAIAIINPLTATANMPVYDGPDADKYVYALQIWQVPDTADFPLQPGESIIIAQMADDHRKENLNPSAPVNLLSAEFETLVQTTSLIQDNPAINMKMAFWPSPVAQWLTTVFGGAFILFVPSEPIDPNSPTEVVSPVGTTTKTYRVPIESVVDALENVGNPNQMELKRMPAILDAGAATVNGTYLGVSVARKVKETHPDGRVILQDTNNSTDDFEVMDPPMIRRYDAKAPAWNTWK</sequence>
<keyword evidence="3" id="KW-1185">Reference proteome</keyword>
<evidence type="ECO:0008006" key="4">
    <source>
        <dbReference type="Google" id="ProtNLM"/>
    </source>
</evidence>
<reference evidence="2 3" key="1">
    <citation type="submission" date="2016-08" db="EMBL/GenBank/DDBJ databases">
        <authorList>
            <person name="Seilhamer J.J."/>
        </authorList>
    </citation>
    <scope>NUCLEOTIDE SEQUENCE [LARGE SCALE GENOMIC DNA]</scope>
    <source>
        <strain evidence="2">ING2-E5A</strain>
    </source>
</reference>
<organism evidence="2 3">
    <name type="scientific">Petrimonas mucosa</name>
    <dbReference type="NCBI Taxonomy" id="1642646"/>
    <lineage>
        <taxon>Bacteria</taxon>
        <taxon>Pseudomonadati</taxon>
        <taxon>Bacteroidota</taxon>
        <taxon>Bacteroidia</taxon>
        <taxon>Bacteroidales</taxon>
        <taxon>Dysgonomonadaceae</taxon>
        <taxon>Petrimonas</taxon>
    </lineage>
</organism>
<evidence type="ECO:0000313" key="2">
    <source>
        <dbReference type="EMBL" id="SCM56664.1"/>
    </source>
</evidence>
<dbReference type="KEGG" id="pmuc:ING2E5A_0988"/>
<keyword evidence="1" id="KW-0732">Signal</keyword>
<dbReference type="AlphaFoldDB" id="A0A1G4G5J8"/>
<dbReference type="Pfam" id="PF16215">
    <property type="entry name" value="DUF4876"/>
    <property type="match status" value="1"/>
</dbReference>
<feature type="chain" id="PRO_5009603833" description="DUF4876 domain-containing protein" evidence="1">
    <location>
        <begin position="25"/>
        <end position="405"/>
    </location>
</feature>
<dbReference type="EMBL" id="LT608328">
    <property type="protein sequence ID" value="SCM56664.1"/>
    <property type="molecule type" value="Genomic_DNA"/>
</dbReference>
<dbReference type="InterPro" id="IPR032627">
    <property type="entry name" value="DUF4876"/>
</dbReference>
<protein>
    <recommendedName>
        <fullName evidence="4">DUF4876 domain-containing protein</fullName>
    </recommendedName>
</protein>
<feature type="signal peptide" evidence="1">
    <location>
        <begin position="1"/>
        <end position="24"/>
    </location>
</feature>
<evidence type="ECO:0000313" key="3">
    <source>
        <dbReference type="Proteomes" id="UP000178485"/>
    </source>
</evidence>
<name>A0A1G4G5J8_9BACT</name>
<gene>
    <name evidence="2" type="ORF">ING2E5A_0988</name>
</gene>